<dbReference type="Pfam" id="PF25881">
    <property type="entry name" value="HH_YBHG"/>
    <property type="match status" value="1"/>
</dbReference>
<proteinExistence type="predicted"/>
<dbReference type="EMBL" id="BAABFC010000024">
    <property type="protein sequence ID" value="GAA4503327.1"/>
    <property type="molecule type" value="Genomic_DNA"/>
</dbReference>
<dbReference type="Gene3D" id="1.10.287.470">
    <property type="entry name" value="Helix hairpin bin"/>
    <property type="match status" value="2"/>
</dbReference>
<feature type="signal peptide" evidence="2">
    <location>
        <begin position="1"/>
        <end position="16"/>
    </location>
</feature>
<comment type="caution">
    <text evidence="4">The sequence shown here is derived from an EMBL/GenBank/DDBJ whole genome shotgun (WGS) entry which is preliminary data.</text>
</comment>
<feature type="compositionally biased region" description="Basic and acidic residues" evidence="1">
    <location>
        <begin position="115"/>
        <end position="125"/>
    </location>
</feature>
<dbReference type="SUPFAM" id="SSF111369">
    <property type="entry name" value="HlyD-like secretion proteins"/>
    <property type="match status" value="2"/>
</dbReference>
<dbReference type="RefSeq" id="WP_345014481.1">
    <property type="nucleotide sequence ID" value="NZ_BAABFC010000024.1"/>
</dbReference>
<dbReference type="Gene3D" id="2.40.50.100">
    <property type="match status" value="1"/>
</dbReference>
<feature type="chain" id="PRO_5045471524" evidence="2">
    <location>
        <begin position="17"/>
        <end position="317"/>
    </location>
</feature>
<dbReference type="PANTHER" id="PTHR30438">
    <property type="entry name" value="36 KDA ANTIGEN-RELATED"/>
    <property type="match status" value="1"/>
</dbReference>
<organism evidence="4 5">
    <name type="scientific">Pseudaeromonas paramecii</name>
    <dbReference type="NCBI Taxonomy" id="2138166"/>
    <lineage>
        <taxon>Bacteria</taxon>
        <taxon>Pseudomonadati</taxon>
        <taxon>Pseudomonadota</taxon>
        <taxon>Gammaproteobacteria</taxon>
        <taxon>Aeromonadales</taxon>
        <taxon>Aeromonadaceae</taxon>
        <taxon>Pseudaeromonas</taxon>
    </lineage>
</organism>
<gene>
    <name evidence="4" type="ORF">GCM10023095_29400</name>
</gene>
<keyword evidence="2" id="KW-0732">Signal</keyword>
<dbReference type="PANTHER" id="PTHR30438:SF2">
    <property type="entry name" value="MEMBRANE PROTEIN"/>
    <property type="match status" value="1"/>
</dbReference>
<evidence type="ECO:0000256" key="1">
    <source>
        <dbReference type="SAM" id="MobiDB-lite"/>
    </source>
</evidence>
<evidence type="ECO:0000313" key="4">
    <source>
        <dbReference type="EMBL" id="GAA4503327.1"/>
    </source>
</evidence>
<evidence type="ECO:0000256" key="2">
    <source>
        <dbReference type="SAM" id="SignalP"/>
    </source>
</evidence>
<reference evidence="5" key="1">
    <citation type="journal article" date="2019" name="Int. J. Syst. Evol. Microbiol.">
        <title>The Global Catalogue of Microorganisms (GCM) 10K type strain sequencing project: providing services to taxonomists for standard genome sequencing and annotation.</title>
        <authorList>
            <consortium name="The Broad Institute Genomics Platform"/>
            <consortium name="The Broad Institute Genome Sequencing Center for Infectious Disease"/>
            <person name="Wu L."/>
            <person name="Ma J."/>
        </authorList>
    </citation>
    <scope>NUCLEOTIDE SEQUENCE [LARGE SCALE GENOMIC DNA]</scope>
    <source>
        <strain evidence="5">JCM 32226</strain>
    </source>
</reference>
<dbReference type="Proteomes" id="UP001501321">
    <property type="component" value="Unassembled WGS sequence"/>
</dbReference>
<feature type="region of interest" description="Disordered" evidence="1">
    <location>
        <begin position="115"/>
        <end position="147"/>
    </location>
</feature>
<name>A0ABP8QJ56_9GAMM</name>
<protein>
    <submittedName>
        <fullName evidence="4">HlyD family efflux transporter periplasmic adaptor subunit</fullName>
    </submittedName>
</protein>
<evidence type="ECO:0000259" key="3">
    <source>
        <dbReference type="Pfam" id="PF25881"/>
    </source>
</evidence>
<feature type="domain" description="YbhG-like alpha-helical hairpin" evidence="3">
    <location>
        <begin position="68"/>
        <end position="191"/>
    </location>
</feature>
<dbReference type="InterPro" id="IPR059052">
    <property type="entry name" value="HH_YbhG-like"/>
</dbReference>
<accession>A0ABP8QJ56</accession>
<sequence length="317" mass="34531">MKLAPLFVLISLPWLAGCQPQDQAPLPGYAEADFVQVAAPSGGRLLRLAVTEGDEVQPNQPLFALEAEPQKATLAASQALLAQRQAQLADLTKGLRPEEIAALQAQLESAQAELRQARRDHERQMSLRRQGFSSQANLDDSRTRQETAEAQVRNLQAQLAVGQLAGRPDALMAAKAATEAADAQVQQDSWQLAQRQQQAHTTGLVDEILFRIGEWVPAGQPVLNLLPEDGVKIRFFVPQDQLSQLKPGQTIQVGCDACEGKLDARISHIASEAEFTPPVIYSQANRAKLVFLVEAKPLHTGTLRPGQPLDVYLPEAK</sequence>
<evidence type="ECO:0000313" key="5">
    <source>
        <dbReference type="Proteomes" id="UP001501321"/>
    </source>
</evidence>
<dbReference type="Gene3D" id="2.40.30.170">
    <property type="match status" value="1"/>
</dbReference>
<keyword evidence="5" id="KW-1185">Reference proteome</keyword>